<comment type="caution">
    <text evidence="2">The sequence shown here is derived from an EMBL/GenBank/DDBJ whole genome shotgun (WGS) entry which is preliminary data.</text>
</comment>
<sequence length="63" mass="7593">MASGVQIHYYKVCKRKLWLFSKGIGMEEEHERVIEGKILHDRAYPRLDEREILALHHKLYLMI</sequence>
<protein>
    <recommendedName>
        <fullName evidence="1">DUF83 domain-containing protein</fullName>
    </recommendedName>
</protein>
<evidence type="ECO:0000259" key="1">
    <source>
        <dbReference type="Pfam" id="PF01930"/>
    </source>
</evidence>
<dbReference type="AlphaFoldDB" id="A0A0D8BPS0"/>
<reference evidence="2 3" key="1">
    <citation type="submission" date="2015-01" db="EMBL/GenBank/DDBJ databases">
        <authorList>
            <person name="Filippidou S."/>
            <person name="Jeanneret N."/>
            <person name="Russel-Delif L."/>
            <person name="Junier T."/>
            <person name="Wunderlin T."/>
            <person name="Molina V."/>
            <person name="Johnson S.L."/>
            <person name="Davenport K.W."/>
            <person name="Chain P.S."/>
            <person name="Dorador C."/>
            <person name="Junier P."/>
        </authorList>
    </citation>
    <scope>NUCLEOTIDE SEQUENCE [LARGE SCALE GENOMIC DNA]</scope>
    <source>
        <strain evidence="2 3">Et7/4</strain>
    </source>
</reference>
<dbReference type="PATRIC" id="fig|1462.6.peg.1068"/>
<dbReference type="PANTHER" id="PTHR37168">
    <property type="entry name" value="CRISPR-ASSOCIATED EXONUCLEASE CAS4"/>
    <property type="match status" value="1"/>
</dbReference>
<dbReference type="PANTHER" id="PTHR37168:SF1">
    <property type="entry name" value="CRISPR-ASSOCIATED EXONUCLEASE CAS4"/>
    <property type="match status" value="1"/>
</dbReference>
<dbReference type="Proteomes" id="UP000032522">
    <property type="component" value="Unassembled WGS sequence"/>
</dbReference>
<dbReference type="InterPro" id="IPR022765">
    <property type="entry name" value="Dna2/Cas4_DUF83"/>
</dbReference>
<dbReference type="EMBL" id="JYBP01000003">
    <property type="protein sequence ID" value="KJE26141.1"/>
    <property type="molecule type" value="Genomic_DNA"/>
</dbReference>
<dbReference type="Pfam" id="PF01930">
    <property type="entry name" value="Cas_Cas4"/>
    <property type="match status" value="1"/>
</dbReference>
<accession>A0A0D8BPS0</accession>
<evidence type="ECO:0000313" key="3">
    <source>
        <dbReference type="Proteomes" id="UP000032522"/>
    </source>
</evidence>
<evidence type="ECO:0000313" key="2">
    <source>
        <dbReference type="EMBL" id="KJE26141.1"/>
    </source>
</evidence>
<organism evidence="2 3">
    <name type="scientific">Geobacillus kaustophilus</name>
    <dbReference type="NCBI Taxonomy" id="1462"/>
    <lineage>
        <taxon>Bacteria</taxon>
        <taxon>Bacillati</taxon>
        <taxon>Bacillota</taxon>
        <taxon>Bacilli</taxon>
        <taxon>Bacillales</taxon>
        <taxon>Anoxybacillaceae</taxon>
        <taxon>Geobacillus</taxon>
        <taxon>Geobacillus thermoleovorans group</taxon>
    </lineage>
</organism>
<proteinExistence type="predicted"/>
<name>A0A0D8BPS0_GEOKU</name>
<gene>
    <name evidence="2" type="ORF">LG52_911</name>
</gene>
<feature type="domain" description="DUF83" evidence="1">
    <location>
        <begin position="3"/>
        <end position="54"/>
    </location>
</feature>